<evidence type="ECO:0000313" key="1">
    <source>
        <dbReference type="EMBL" id="GBB97775.1"/>
    </source>
</evidence>
<proteinExistence type="predicted"/>
<dbReference type="Proteomes" id="UP000247702">
    <property type="component" value="Unassembled WGS sequence"/>
</dbReference>
<comment type="caution">
    <text evidence="1">The sequence shown here is derived from an EMBL/GenBank/DDBJ whole genome shotgun (WGS) entry which is preliminary data.</text>
</comment>
<reference evidence="1 2" key="1">
    <citation type="submission" date="2017-11" db="EMBL/GenBank/DDBJ databases">
        <title>The genome of Rhizophagus clarus HR1 reveals common genetic basis of auxotrophy among arbuscular mycorrhizal fungi.</title>
        <authorList>
            <person name="Kobayashi Y."/>
        </authorList>
    </citation>
    <scope>NUCLEOTIDE SEQUENCE [LARGE SCALE GENOMIC DNA]</scope>
    <source>
        <strain evidence="1 2">HR1</strain>
    </source>
</reference>
<sequence length="310" mass="34946">MLIQFQFLIPVSPLMVDDWSLWSNMTAFKCDYIACTLASVISTPFQLQHAHFTLTSPDLTLPGYTPLYSCMSPKTFKAYLKVLRRRYLYYLSKLITPTGTHLVSWTAYQTVYIAQLADKRERSLPHKWYLDIQANTTIPNSHDRLYNRYTCSPSSAPVVSLIPGVTTNQKNRRWLKDTCIIIHWISDCLSSPGDVIRLHPCPGCDAHVPFPAANKYTAVEPRCTFTISLLKSLILPTNCERIRQNTTDVVSPYSWADLCTMVASYYNRLSILPDFSSFLPVVNGDSASPPLLDDSPGLPSPIVLPTGSHY</sequence>
<dbReference type="EMBL" id="BEXD01002295">
    <property type="protein sequence ID" value="GBB97775.1"/>
    <property type="molecule type" value="Genomic_DNA"/>
</dbReference>
<protein>
    <submittedName>
        <fullName evidence="1">Uncharacterized protein</fullName>
    </submittedName>
</protein>
<organism evidence="1 2">
    <name type="scientific">Rhizophagus clarus</name>
    <dbReference type="NCBI Taxonomy" id="94130"/>
    <lineage>
        <taxon>Eukaryota</taxon>
        <taxon>Fungi</taxon>
        <taxon>Fungi incertae sedis</taxon>
        <taxon>Mucoromycota</taxon>
        <taxon>Glomeromycotina</taxon>
        <taxon>Glomeromycetes</taxon>
        <taxon>Glomerales</taxon>
        <taxon>Glomeraceae</taxon>
        <taxon>Rhizophagus</taxon>
    </lineage>
</organism>
<accession>A0A2Z6R6I9</accession>
<keyword evidence="2" id="KW-1185">Reference proteome</keyword>
<dbReference type="AlphaFoldDB" id="A0A2Z6R6I9"/>
<evidence type="ECO:0000313" key="2">
    <source>
        <dbReference type="Proteomes" id="UP000247702"/>
    </source>
</evidence>
<name>A0A2Z6R6I9_9GLOM</name>
<gene>
    <name evidence="1" type="ORF">RclHR1_30630002</name>
</gene>